<name>A0A381PPD7_9ZZZZ</name>
<dbReference type="InterPro" id="IPR011051">
    <property type="entry name" value="RmlC_Cupin_sf"/>
</dbReference>
<sequence length="156" mass="17197">MTMIENAPSAVHRGEDDLPWVNSGGGNEVKLLTAKITEGLWIVRTRFQPGTQVQTHRHTGQVYAYTVAGAWHYAESEYINKAGSFLYEPAGSIHTLLVPEDNEEITDVWFQIYGANLNLDENANVESVTDAGSVLDWYLGECSAIGWDNPPVLTDG</sequence>
<dbReference type="AlphaFoldDB" id="A0A381PPD7"/>
<accession>A0A381PPD7</accession>
<organism evidence="2">
    <name type="scientific">marine metagenome</name>
    <dbReference type="NCBI Taxonomy" id="408172"/>
    <lineage>
        <taxon>unclassified sequences</taxon>
        <taxon>metagenomes</taxon>
        <taxon>ecological metagenomes</taxon>
    </lineage>
</organism>
<evidence type="ECO:0000313" key="2">
    <source>
        <dbReference type="EMBL" id="SUZ67323.1"/>
    </source>
</evidence>
<dbReference type="Pfam" id="PF12973">
    <property type="entry name" value="Cupin_7"/>
    <property type="match status" value="1"/>
</dbReference>
<feature type="domain" description="ChrR-like cupin" evidence="1">
    <location>
        <begin position="16"/>
        <end position="102"/>
    </location>
</feature>
<dbReference type="CDD" id="cd20302">
    <property type="entry name" value="cupin_DAD"/>
    <property type="match status" value="1"/>
</dbReference>
<dbReference type="SUPFAM" id="SSF51182">
    <property type="entry name" value="RmlC-like cupins"/>
    <property type="match status" value="1"/>
</dbReference>
<reference evidence="2" key="1">
    <citation type="submission" date="2018-05" db="EMBL/GenBank/DDBJ databases">
        <authorList>
            <person name="Lanie J.A."/>
            <person name="Ng W.-L."/>
            <person name="Kazmierczak K.M."/>
            <person name="Andrzejewski T.M."/>
            <person name="Davidsen T.M."/>
            <person name="Wayne K.J."/>
            <person name="Tettelin H."/>
            <person name="Glass J.I."/>
            <person name="Rusch D."/>
            <person name="Podicherti R."/>
            <person name="Tsui H.-C.T."/>
            <person name="Winkler M.E."/>
        </authorList>
    </citation>
    <scope>NUCLEOTIDE SEQUENCE</scope>
</reference>
<dbReference type="InterPro" id="IPR025979">
    <property type="entry name" value="ChrR-like_cupin_dom"/>
</dbReference>
<evidence type="ECO:0000259" key="1">
    <source>
        <dbReference type="Pfam" id="PF12973"/>
    </source>
</evidence>
<dbReference type="Gene3D" id="2.60.120.10">
    <property type="entry name" value="Jelly Rolls"/>
    <property type="match status" value="1"/>
</dbReference>
<dbReference type="EMBL" id="UINC01001008">
    <property type="protein sequence ID" value="SUZ67323.1"/>
    <property type="molecule type" value="Genomic_DNA"/>
</dbReference>
<dbReference type="InterPro" id="IPR014710">
    <property type="entry name" value="RmlC-like_jellyroll"/>
</dbReference>
<gene>
    <name evidence="2" type="ORF">METZ01_LOCUS20177</name>
</gene>
<protein>
    <recommendedName>
        <fullName evidence="1">ChrR-like cupin domain-containing protein</fullName>
    </recommendedName>
</protein>
<proteinExistence type="predicted"/>